<protein>
    <submittedName>
        <fullName evidence="1">Type IIL restriction-modification enzyme MmeI</fullName>
    </submittedName>
</protein>
<keyword evidence="2" id="KW-1185">Reference proteome</keyword>
<comment type="caution">
    <text evidence="1">The sequence shown here is derived from an EMBL/GenBank/DDBJ whole genome shotgun (WGS) entry which is preliminary data.</text>
</comment>
<evidence type="ECO:0000313" key="1">
    <source>
        <dbReference type="EMBL" id="MEA3516291.1"/>
    </source>
</evidence>
<dbReference type="EMBL" id="JAYESG010000001">
    <property type="protein sequence ID" value="MEA3516291.1"/>
    <property type="molecule type" value="Genomic_DNA"/>
</dbReference>
<evidence type="ECO:0000313" key="2">
    <source>
        <dbReference type="Proteomes" id="UP001304050"/>
    </source>
</evidence>
<sequence>MKDAVAELSRYIGCSRVTLRPIFEFIDPAIRPNDLISVFALEDDYSFGILQSNIHWMWFTHRCSTQNGRPRYTSESIFDTFPWPQKPGQAAVKKVAEAAVALRALRRKLKQENNLSFRELYRTLDLPGTNPLKDAHDVLEKAVRAAYGKWKKSDVLTHLLDLNAALSTAEANGEKVVGPGLPPAVKKAGLVTTDCLRMSPDSESAAA</sequence>
<accession>A0ACC6MSI5</accession>
<reference evidence="1" key="1">
    <citation type="submission" date="2023-12" db="EMBL/GenBank/DDBJ databases">
        <title>Diversity of Rhizobium in root nodule of phaseolus vulgaris.</title>
        <authorList>
            <person name="Wang H."/>
        </authorList>
    </citation>
    <scope>NUCLEOTIDE SEQUENCE</scope>
    <source>
        <strain evidence="1">MJ31</strain>
    </source>
</reference>
<proteinExistence type="predicted"/>
<gene>
    <name evidence="1" type="ORF">U8465_03870</name>
</gene>
<dbReference type="Proteomes" id="UP001304050">
    <property type="component" value="Unassembled WGS sequence"/>
</dbReference>
<name>A0ACC6MSI5_9HYPH</name>
<organism evidence="1 2">
    <name type="scientific">Rhizobium mulingense</name>
    <dbReference type="NCBI Taxonomy" id="3031128"/>
    <lineage>
        <taxon>Bacteria</taxon>
        <taxon>Pseudomonadati</taxon>
        <taxon>Pseudomonadota</taxon>
        <taxon>Alphaproteobacteria</taxon>
        <taxon>Hyphomicrobiales</taxon>
        <taxon>Rhizobiaceae</taxon>
        <taxon>Rhizobium/Agrobacterium group</taxon>
        <taxon>Rhizobium</taxon>
    </lineage>
</organism>